<reference evidence="3 4" key="1">
    <citation type="submission" date="2020-10" db="EMBL/GenBank/DDBJ databases">
        <title>Phylogeny of dyella-like bacteria.</title>
        <authorList>
            <person name="Fu J."/>
        </authorList>
    </citation>
    <scope>NUCLEOTIDE SEQUENCE [LARGE SCALE GENOMIC DNA]</scope>
    <source>
        <strain evidence="3 4">BB4</strain>
    </source>
</reference>
<organism evidence="3 4">
    <name type="scientific">Dyella koreensis</name>
    <dbReference type="NCBI Taxonomy" id="311235"/>
    <lineage>
        <taxon>Bacteria</taxon>
        <taxon>Pseudomonadati</taxon>
        <taxon>Pseudomonadota</taxon>
        <taxon>Gammaproteobacteria</taxon>
        <taxon>Lysobacterales</taxon>
        <taxon>Rhodanobacteraceae</taxon>
        <taxon>Dyella</taxon>
    </lineage>
</organism>
<evidence type="ECO:0000259" key="2">
    <source>
        <dbReference type="Pfam" id="PF19077"/>
    </source>
</evidence>
<name>A0ABW8JZH1_9GAMM</name>
<feature type="compositionally biased region" description="Low complexity" evidence="1">
    <location>
        <begin position="202"/>
        <end position="217"/>
    </location>
</feature>
<dbReference type="Proteomes" id="UP001620408">
    <property type="component" value="Unassembled WGS sequence"/>
</dbReference>
<sequence length="231" mass="24379">MDGKDSEPFDIFVDVLAPPSALTIDAAYDNVGSPQGELSSGATTDDASPMLRGTAEPFTLVTIVDDHGTVLGSVSTEPYGNWTFQVNGHLDAGVHYLKAIAQYGQASEPFEITIADVPAPPVAAPVIIYGLDAFGPIHGYVRNGESTDGTHVRLRGRGAANTLLSIEMDGHVVGEVRTDDLGNWSFKPESPLQDGKHVFTASVSDGSPAATSSSSTSRVHRRRAARMGCRL</sequence>
<dbReference type="Gene3D" id="3.30.420.430">
    <property type="match status" value="3"/>
</dbReference>
<feature type="domain" description="Bacterial Ig-like" evidence="2">
    <location>
        <begin position="147"/>
        <end position="209"/>
    </location>
</feature>
<proteinExistence type="predicted"/>
<comment type="caution">
    <text evidence="3">The sequence shown here is derived from an EMBL/GenBank/DDBJ whole genome shotgun (WGS) entry which is preliminary data.</text>
</comment>
<evidence type="ECO:0000256" key="1">
    <source>
        <dbReference type="SAM" id="MobiDB-lite"/>
    </source>
</evidence>
<keyword evidence="4" id="KW-1185">Reference proteome</keyword>
<accession>A0ABW8JZH1</accession>
<dbReference type="EMBL" id="JADIKD010000006">
    <property type="protein sequence ID" value="MFK2916051.1"/>
    <property type="molecule type" value="Genomic_DNA"/>
</dbReference>
<evidence type="ECO:0000313" key="4">
    <source>
        <dbReference type="Proteomes" id="UP001620408"/>
    </source>
</evidence>
<dbReference type="Pfam" id="PF19077">
    <property type="entry name" value="Big_13"/>
    <property type="match status" value="1"/>
</dbReference>
<dbReference type="InterPro" id="IPR044016">
    <property type="entry name" value="Big_13"/>
</dbReference>
<evidence type="ECO:0000313" key="3">
    <source>
        <dbReference type="EMBL" id="MFK2916051.1"/>
    </source>
</evidence>
<gene>
    <name evidence="3" type="ORF">ISS97_02140</name>
</gene>
<feature type="region of interest" description="Disordered" evidence="1">
    <location>
        <begin position="199"/>
        <end position="231"/>
    </location>
</feature>
<protein>
    <recommendedName>
        <fullName evidence="2">Bacterial Ig-like domain-containing protein</fullName>
    </recommendedName>
</protein>
<dbReference type="RefSeq" id="WP_379984710.1">
    <property type="nucleotide sequence ID" value="NZ_JADIKD010000006.1"/>
</dbReference>